<dbReference type="Proteomes" id="UP000018291">
    <property type="component" value="Unassembled WGS sequence"/>
</dbReference>
<dbReference type="RefSeq" id="WP_012222691.1">
    <property type="nucleotide sequence ID" value="NZ_HG422565.1"/>
</dbReference>
<feature type="region of interest" description="Disordered" evidence="6">
    <location>
        <begin position="184"/>
        <end position="207"/>
    </location>
</feature>
<proteinExistence type="predicted"/>
<feature type="compositionally biased region" description="Low complexity" evidence="6">
    <location>
        <begin position="189"/>
        <end position="207"/>
    </location>
</feature>
<dbReference type="STRING" id="1229780.BN381_10081"/>
<dbReference type="OrthoDB" id="3826662at2"/>
<evidence type="ECO:0000256" key="2">
    <source>
        <dbReference type="ARBA" id="ARBA00022475"/>
    </source>
</evidence>
<evidence type="ECO:0000256" key="4">
    <source>
        <dbReference type="ARBA" id="ARBA00022989"/>
    </source>
</evidence>
<evidence type="ECO:0000256" key="7">
    <source>
        <dbReference type="SAM" id="Phobius"/>
    </source>
</evidence>
<comment type="subcellular location">
    <subcellularLocation>
        <location evidence="1">Cell membrane</location>
        <topology evidence="1">Multi-pass membrane protein</topology>
    </subcellularLocation>
</comment>
<dbReference type="AlphaFoldDB" id="R4YVR1"/>
<feature type="transmembrane region" description="Helical" evidence="7">
    <location>
        <begin position="124"/>
        <end position="147"/>
    </location>
</feature>
<evidence type="ECO:0000313" key="9">
    <source>
        <dbReference type="EMBL" id="CCM61850.1"/>
    </source>
</evidence>
<keyword evidence="4 7" id="KW-1133">Transmembrane helix</keyword>
<dbReference type="PANTHER" id="PTHR36115:SF4">
    <property type="entry name" value="MEMBRANE PROTEIN"/>
    <property type="match status" value="1"/>
</dbReference>
<protein>
    <recommendedName>
        <fullName evidence="8">RDD domain-containing protein</fullName>
    </recommendedName>
</protein>
<feature type="transmembrane region" description="Helical" evidence="7">
    <location>
        <begin position="72"/>
        <end position="93"/>
    </location>
</feature>
<dbReference type="GO" id="GO:0005886">
    <property type="term" value="C:plasma membrane"/>
    <property type="evidence" value="ECO:0007669"/>
    <property type="project" value="UniProtKB-SubCell"/>
</dbReference>
<dbReference type="EMBL" id="CANL01000001">
    <property type="protein sequence ID" value="CCM61850.1"/>
    <property type="molecule type" value="Genomic_DNA"/>
</dbReference>
<name>R4YVR1_9ACTN</name>
<dbReference type="InterPro" id="IPR010432">
    <property type="entry name" value="RDD"/>
</dbReference>
<evidence type="ECO:0000256" key="3">
    <source>
        <dbReference type="ARBA" id="ARBA00022692"/>
    </source>
</evidence>
<evidence type="ECO:0000256" key="1">
    <source>
        <dbReference type="ARBA" id="ARBA00004651"/>
    </source>
</evidence>
<evidence type="ECO:0000256" key="6">
    <source>
        <dbReference type="SAM" id="MobiDB-lite"/>
    </source>
</evidence>
<keyword evidence="3 7" id="KW-0812">Transmembrane</keyword>
<dbReference type="HOGENOM" id="CLU_114856_0_0_11"/>
<evidence type="ECO:0000259" key="8">
    <source>
        <dbReference type="Pfam" id="PF06271"/>
    </source>
</evidence>
<sequence length="207" mass="21724">MTAFVPSGTGLGAAVGPDAQQLAVTRQGHYAGPVTRLVGYAVDQGIVNGLYTVTLAFLDAGNRAINGQASDLKIPTAVATVAYALWWLVYFTYPWAASGRTPGMALFGIRVVRTDGAVLSPGKALVRAVTFPLGFVTFGFGFLWALVDGRRRTLYDVLAGSSVVYDWDARAARLRFLARNSAPATDEVQASSPTSQPAPSQGAQPGG</sequence>
<dbReference type="Pfam" id="PF06271">
    <property type="entry name" value="RDD"/>
    <property type="match status" value="1"/>
</dbReference>
<comment type="caution">
    <text evidence="9">The sequence shown here is derived from an EMBL/GenBank/DDBJ whole genome shotgun (WGS) entry which is preliminary data.</text>
</comment>
<keyword evidence="5 7" id="KW-0472">Membrane</keyword>
<gene>
    <name evidence="9" type="ORF">BN381_10081</name>
</gene>
<dbReference type="InterPro" id="IPR051791">
    <property type="entry name" value="Pra-immunoreactive"/>
</dbReference>
<dbReference type="eggNOG" id="COG1714">
    <property type="taxonomic scope" value="Bacteria"/>
</dbReference>
<reference evidence="9 10" key="1">
    <citation type="journal article" date="2013" name="ISME J.">
        <title>Metabolic model for the filamentous 'Candidatus Microthrix parvicella' based on genomic and metagenomic analyses.</title>
        <authorList>
            <person name="Jon McIlroy S."/>
            <person name="Kristiansen R."/>
            <person name="Albertsen M."/>
            <person name="Michael Karst S."/>
            <person name="Rossetti S."/>
            <person name="Lund Nielsen J."/>
            <person name="Tandoi V."/>
            <person name="James Seviour R."/>
            <person name="Nielsen P.H."/>
        </authorList>
    </citation>
    <scope>NUCLEOTIDE SEQUENCE [LARGE SCALE GENOMIC DNA]</scope>
    <source>
        <strain evidence="9 10">RN1</strain>
    </source>
</reference>
<keyword evidence="10" id="KW-1185">Reference proteome</keyword>
<keyword evidence="2" id="KW-1003">Cell membrane</keyword>
<feature type="domain" description="RDD" evidence="8">
    <location>
        <begin position="30"/>
        <end position="160"/>
    </location>
</feature>
<evidence type="ECO:0000313" key="10">
    <source>
        <dbReference type="Proteomes" id="UP000018291"/>
    </source>
</evidence>
<organism evidence="9 10">
    <name type="scientific">Candidatus Neomicrothrix parvicella RN1</name>
    <dbReference type="NCBI Taxonomy" id="1229780"/>
    <lineage>
        <taxon>Bacteria</taxon>
        <taxon>Bacillati</taxon>
        <taxon>Actinomycetota</taxon>
        <taxon>Acidimicrobiia</taxon>
        <taxon>Acidimicrobiales</taxon>
        <taxon>Microthrixaceae</taxon>
        <taxon>Candidatus Neomicrothrix</taxon>
    </lineage>
</organism>
<evidence type="ECO:0000256" key="5">
    <source>
        <dbReference type="ARBA" id="ARBA00023136"/>
    </source>
</evidence>
<accession>R4YVR1</accession>
<dbReference type="PANTHER" id="PTHR36115">
    <property type="entry name" value="PROLINE-RICH ANTIGEN HOMOLOG-RELATED"/>
    <property type="match status" value="1"/>
</dbReference>